<name>A0ABQ6W880_9EURO</name>
<keyword evidence="1" id="KW-0472">Membrane</keyword>
<dbReference type="EMBL" id="ML735838">
    <property type="protein sequence ID" value="KAE8412356.1"/>
    <property type="molecule type" value="Genomic_DNA"/>
</dbReference>
<evidence type="ECO:0000313" key="2">
    <source>
        <dbReference type="EMBL" id="KAE8412356.1"/>
    </source>
</evidence>
<evidence type="ECO:0000256" key="1">
    <source>
        <dbReference type="SAM" id="Phobius"/>
    </source>
</evidence>
<keyword evidence="3" id="KW-1185">Reference proteome</keyword>
<organism evidence="2 3">
    <name type="scientific">Aspergillus pseudocaelatus</name>
    <dbReference type="NCBI Taxonomy" id="1825620"/>
    <lineage>
        <taxon>Eukaryota</taxon>
        <taxon>Fungi</taxon>
        <taxon>Dikarya</taxon>
        <taxon>Ascomycota</taxon>
        <taxon>Pezizomycotina</taxon>
        <taxon>Eurotiomycetes</taxon>
        <taxon>Eurotiomycetidae</taxon>
        <taxon>Eurotiales</taxon>
        <taxon>Aspergillaceae</taxon>
        <taxon>Aspergillus</taxon>
        <taxon>Aspergillus subgen. Circumdati</taxon>
    </lineage>
</organism>
<gene>
    <name evidence="2" type="ORF">BDV36DRAFT_60769</name>
</gene>
<evidence type="ECO:0000313" key="3">
    <source>
        <dbReference type="Proteomes" id="UP000325395"/>
    </source>
</evidence>
<feature type="transmembrane region" description="Helical" evidence="1">
    <location>
        <begin position="20"/>
        <end position="38"/>
    </location>
</feature>
<keyword evidence="1" id="KW-1133">Transmembrane helix</keyword>
<protein>
    <submittedName>
        <fullName evidence="2">Uncharacterized protein</fullName>
    </submittedName>
</protein>
<proteinExistence type="predicted"/>
<accession>A0ABQ6W880</accession>
<reference evidence="2 3" key="1">
    <citation type="submission" date="2019-04" db="EMBL/GenBank/DDBJ databases">
        <authorList>
            <consortium name="DOE Joint Genome Institute"/>
            <person name="Mondo S."/>
            <person name="Kjaerbolling I."/>
            <person name="Vesth T."/>
            <person name="Frisvad J.C."/>
            <person name="Nybo J.L."/>
            <person name="Theobald S."/>
            <person name="Kildgaard S."/>
            <person name="Isbrandt T."/>
            <person name="Kuo A."/>
            <person name="Sato A."/>
            <person name="Lyhne E.K."/>
            <person name="Kogle M.E."/>
            <person name="Wiebenga A."/>
            <person name="Kun R.S."/>
            <person name="Lubbers R.J."/>
            <person name="Makela M.R."/>
            <person name="Barry K."/>
            <person name="Chovatia M."/>
            <person name="Clum A."/>
            <person name="Daum C."/>
            <person name="Haridas S."/>
            <person name="He G."/>
            <person name="LaButti K."/>
            <person name="Lipzen A."/>
            <person name="Riley R."/>
            <person name="Salamov A."/>
            <person name="Simmons B.A."/>
            <person name="Magnuson J.K."/>
            <person name="Henrissat B."/>
            <person name="Mortensen U.H."/>
            <person name="Larsen T.O."/>
            <person name="Devries R.P."/>
            <person name="Grigoriev I.V."/>
            <person name="Machida M."/>
            <person name="Baker S.E."/>
            <person name="Andersen M.R."/>
            <person name="Cantor M.N."/>
            <person name="Hua S.X."/>
        </authorList>
    </citation>
    <scope>NUCLEOTIDE SEQUENCE [LARGE SCALE GENOMIC DNA]</scope>
    <source>
        <strain evidence="2 3">CBS 117616</strain>
    </source>
</reference>
<sequence length="91" mass="10335">MILLSRSNTRHTCSSTILPTAPLPLMSTLTVTVLFWTARRSSSMRKSILPEFHRRMLERIISLSQLACLLPSKRQVLIFEGAPRRSLSLRG</sequence>
<keyword evidence="1" id="KW-0812">Transmembrane</keyword>
<dbReference type="Proteomes" id="UP000325395">
    <property type="component" value="Unassembled WGS sequence"/>
</dbReference>